<accession>V7D7M4</accession>
<dbReference type="Proteomes" id="UP000018511">
    <property type="component" value="Unassembled WGS sequence"/>
</dbReference>
<proteinExistence type="predicted"/>
<protein>
    <submittedName>
        <fullName evidence="1">Uncharacterized protein</fullName>
    </submittedName>
</protein>
<organism evidence="1 2">
    <name type="scientific">Pseudomonas taiwanensis SJ9</name>
    <dbReference type="NCBI Taxonomy" id="1388762"/>
    <lineage>
        <taxon>Bacteria</taxon>
        <taxon>Pseudomonadati</taxon>
        <taxon>Pseudomonadota</taxon>
        <taxon>Gammaproteobacteria</taxon>
        <taxon>Pseudomonadales</taxon>
        <taxon>Pseudomonadaceae</taxon>
        <taxon>Pseudomonas</taxon>
    </lineage>
</organism>
<reference evidence="1 2" key="1">
    <citation type="submission" date="2013-10" db="EMBL/GenBank/DDBJ databases">
        <title>Whole Genome Shotgun Sequence of Pseudomonas taiwanensis SJ9.</title>
        <authorList>
            <person name="Hong S.-J."/>
            <person name="Shin J.-H."/>
        </authorList>
    </citation>
    <scope>NUCLEOTIDE SEQUENCE [LARGE SCALE GENOMIC DNA]</scope>
    <source>
        <strain evidence="1 2">SJ9</strain>
    </source>
</reference>
<gene>
    <name evidence="1" type="ORF">O164_18830</name>
</gene>
<sequence length="47" mass="5588">ELAISYRSDDELDKTVHDLLTEISQEADMRNCFIEADAWEEGTERRW</sequence>
<dbReference type="AlphaFoldDB" id="V7D7M4"/>
<name>V7D7M4_9PSED</name>
<evidence type="ECO:0000313" key="2">
    <source>
        <dbReference type="Proteomes" id="UP000018511"/>
    </source>
</evidence>
<feature type="non-terminal residue" evidence="1">
    <location>
        <position position="1"/>
    </location>
</feature>
<evidence type="ECO:0000313" key="1">
    <source>
        <dbReference type="EMBL" id="ESW38347.1"/>
    </source>
</evidence>
<comment type="caution">
    <text evidence="1">The sequence shown here is derived from an EMBL/GenBank/DDBJ whole genome shotgun (WGS) entry which is preliminary data.</text>
</comment>
<dbReference type="EMBL" id="AXUP01000260">
    <property type="protein sequence ID" value="ESW38347.1"/>
    <property type="molecule type" value="Genomic_DNA"/>
</dbReference>
<dbReference type="PATRIC" id="fig|1388762.3.peg.3673"/>